<organism evidence="3 4">
    <name type="scientific">Marinobacterium marinum</name>
    <dbReference type="NCBI Taxonomy" id="2756129"/>
    <lineage>
        <taxon>Bacteria</taxon>
        <taxon>Pseudomonadati</taxon>
        <taxon>Pseudomonadota</taxon>
        <taxon>Gammaproteobacteria</taxon>
        <taxon>Oceanospirillales</taxon>
        <taxon>Oceanospirillaceae</taxon>
        <taxon>Marinobacterium</taxon>
    </lineage>
</organism>
<accession>A0A7W1WWI8</accession>
<dbReference type="SUPFAM" id="SSF53756">
    <property type="entry name" value="UDP-Glycosyltransferase/glycogen phosphorylase"/>
    <property type="match status" value="1"/>
</dbReference>
<sequence>MALKIIMVHNFYSSAIPSGENQVFLAEKKVLEENGFFVGTFLRHNNDIKKKPVLGALKSAVLAPWNFSAVRQLRKICQDNRVDLIHVHNTFPMLSPSVFYAVPKNVATVLTLHNYRIFCPAAIPMRAGKVCTLCIDQRTYLPSIFHGCYKKSRAATLPLAFSNALHDYIKTWHDKVDAFICLSDFQRELVIKAGLPAERVHVKPNFYPGNPTVVPWSERKPYVVFVGRLSSEKGVMTLIRAWKKWGSLAPELRIIGSGELRCELETMSAGLSVKFLGQLTVEQTQNEIGNSMLQILPSEWFETFGLVVIEAFAHGTPAAVSRIGALPSLVQHKNNGLIFEPADVDSLLNTVRSAWSDPALLQDLASNARQSFESHYTKEANLKMLVNIYDKAIQVAKSK</sequence>
<keyword evidence="3" id="KW-0808">Transferase</keyword>
<dbReference type="InterPro" id="IPR001296">
    <property type="entry name" value="Glyco_trans_1"/>
</dbReference>
<feature type="domain" description="Glycosyltransferase subfamily 4-like N-terminal" evidence="2">
    <location>
        <begin position="62"/>
        <end position="206"/>
    </location>
</feature>
<dbReference type="PANTHER" id="PTHR45947:SF13">
    <property type="entry name" value="TRANSFERASE"/>
    <property type="match status" value="1"/>
</dbReference>
<dbReference type="Gene3D" id="3.40.50.2000">
    <property type="entry name" value="Glycogen Phosphorylase B"/>
    <property type="match status" value="2"/>
</dbReference>
<dbReference type="CDD" id="cd03801">
    <property type="entry name" value="GT4_PimA-like"/>
    <property type="match status" value="1"/>
</dbReference>
<comment type="caution">
    <text evidence="3">The sequence shown here is derived from an EMBL/GenBank/DDBJ whole genome shotgun (WGS) entry which is preliminary data.</text>
</comment>
<evidence type="ECO:0000313" key="4">
    <source>
        <dbReference type="Proteomes" id="UP000538931"/>
    </source>
</evidence>
<proteinExistence type="predicted"/>
<evidence type="ECO:0000259" key="2">
    <source>
        <dbReference type="Pfam" id="PF13439"/>
    </source>
</evidence>
<gene>
    <name evidence="3" type="ORF">H1S06_03955</name>
</gene>
<dbReference type="Proteomes" id="UP000538931">
    <property type="component" value="Unassembled WGS sequence"/>
</dbReference>
<dbReference type="Pfam" id="PF13439">
    <property type="entry name" value="Glyco_transf_4"/>
    <property type="match status" value="1"/>
</dbReference>
<dbReference type="RefSeq" id="WP_181737454.1">
    <property type="nucleotide sequence ID" value="NZ_JACEMT010000036.1"/>
</dbReference>
<dbReference type="InterPro" id="IPR050194">
    <property type="entry name" value="Glycosyltransferase_grp1"/>
</dbReference>
<dbReference type="AlphaFoldDB" id="A0A7W1WWI8"/>
<feature type="domain" description="Glycosyl transferase family 1" evidence="1">
    <location>
        <begin position="215"/>
        <end position="370"/>
    </location>
</feature>
<protein>
    <submittedName>
        <fullName evidence="3">Glycosyltransferase family 4 protein</fullName>
    </submittedName>
</protein>
<dbReference type="PANTHER" id="PTHR45947">
    <property type="entry name" value="SULFOQUINOVOSYL TRANSFERASE SQD2"/>
    <property type="match status" value="1"/>
</dbReference>
<evidence type="ECO:0000259" key="1">
    <source>
        <dbReference type="Pfam" id="PF00534"/>
    </source>
</evidence>
<evidence type="ECO:0000313" key="3">
    <source>
        <dbReference type="EMBL" id="MBA4501514.1"/>
    </source>
</evidence>
<dbReference type="InterPro" id="IPR028098">
    <property type="entry name" value="Glyco_trans_4-like_N"/>
</dbReference>
<reference evidence="3 4" key="1">
    <citation type="submission" date="2020-07" db="EMBL/GenBank/DDBJ databases">
        <title>Bacterium isolated from marien macroalgae.</title>
        <authorList>
            <person name="Zhu K."/>
            <person name="Lu D."/>
            <person name="Du Z."/>
        </authorList>
    </citation>
    <scope>NUCLEOTIDE SEQUENCE [LARGE SCALE GENOMIC DNA]</scope>
    <source>
        <strain evidence="3 4">3-1745</strain>
    </source>
</reference>
<dbReference type="Pfam" id="PF00534">
    <property type="entry name" value="Glycos_transf_1"/>
    <property type="match status" value="1"/>
</dbReference>
<dbReference type="EMBL" id="JACEMT010000036">
    <property type="protein sequence ID" value="MBA4501514.1"/>
    <property type="molecule type" value="Genomic_DNA"/>
</dbReference>
<name>A0A7W1WWI8_9GAMM</name>
<dbReference type="GO" id="GO:0016757">
    <property type="term" value="F:glycosyltransferase activity"/>
    <property type="evidence" value="ECO:0007669"/>
    <property type="project" value="InterPro"/>
</dbReference>
<keyword evidence="4" id="KW-1185">Reference proteome</keyword>